<evidence type="ECO:0000256" key="1">
    <source>
        <dbReference type="SAM" id="MobiDB-lite"/>
    </source>
</evidence>
<keyword evidence="3" id="KW-1185">Reference proteome</keyword>
<organism evidence="2 3">
    <name type="scientific">Streptomyces asoensis</name>
    <dbReference type="NCBI Taxonomy" id="249586"/>
    <lineage>
        <taxon>Bacteria</taxon>
        <taxon>Bacillati</taxon>
        <taxon>Actinomycetota</taxon>
        <taxon>Actinomycetes</taxon>
        <taxon>Kitasatosporales</taxon>
        <taxon>Streptomycetaceae</taxon>
        <taxon>Streptomyces</taxon>
    </lineage>
</organism>
<dbReference type="Proteomes" id="UP000649259">
    <property type="component" value="Unassembled WGS sequence"/>
</dbReference>
<accession>A0ABQ3RT09</accession>
<comment type="caution">
    <text evidence="2">The sequence shown here is derived from an EMBL/GenBank/DDBJ whole genome shotgun (WGS) entry which is preliminary data.</text>
</comment>
<gene>
    <name evidence="2" type="ORF">Saso_06430</name>
</gene>
<reference evidence="3" key="1">
    <citation type="submission" date="2023-07" db="EMBL/GenBank/DDBJ databases">
        <title>Whole genome shotgun sequence of Streptomyces cacaoi subsp. asoensis NBRC 13813.</title>
        <authorList>
            <person name="Komaki H."/>
            <person name="Tamura T."/>
        </authorList>
    </citation>
    <scope>NUCLEOTIDE SEQUENCE [LARGE SCALE GENOMIC DNA]</scope>
    <source>
        <strain evidence="3">NBRC 13813</strain>
    </source>
</reference>
<dbReference type="RefSeq" id="WP_189916683.1">
    <property type="nucleotide sequence ID" value="NZ_BMSI01000001.1"/>
</dbReference>
<sequence length="133" mass="14465">MGIRMLHRRKARARVHATAAAAARTGSDAAHRPRPRPARAPAAATARIPRTLAMTLRAAAGARARRLSPTGFLTRTVLREAGRPRRWAEAVRGRRAAALSALGRLRRPRGDRRSPVFVASADPLTGRRDDSAR</sequence>
<protein>
    <submittedName>
        <fullName evidence="2">Uncharacterized protein</fullName>
    </submittedName>
</protein>
<name>A0ABQ3RT09_9ACTN</name>
<proteinExistence type="predicted"/>
<evidence type="ECO:0000313" key="3">
    <source>
        <dbReference type="Proteomes" id="UP000649259"/>
    </source>
</evidence>
<dbReference type="EMBL" id="BNEB01000002">
    <property type="protein sequence ID" value="GHI58993.1"/>
    <property type="molecule type" value="Genomic_DNA"/>
</dbReference>
<feature type="region of interest" description="Disordered" evidence="1">
    <location>
        <begin position="106"/>
        <end position="133"/>
    </location>
</feature>
<evidence type="ECO:0000313" key="2">
    <source>
        <dbReference type="EMBL" id="GHI58993.1"/>
    </source>
</evidence>
<dbReference type="GeneID" id="91468571"/>
<feature type="region of interest" description="Disordered" evidence="1">
    <location>
        <begin position="21"/>
        <end position="45"/>
    </location>
</feature>